<evidence type="ECO:0000313" key="1">
    <source>
        <dbReference type="EMBL" id="MDP9651503.1"/>
    </source>
</evidence>
<sequence length="60" mass="6602">MLRDESEAYGDAVPPAGVPAHFKRCNGHIHDFTLMAAHITDADTALREEGEPLRLAFLAR</sequence>
<dbReference type="EMBL" id="JAURTK010000022">
    <property type="protein sequence ID" value="MDP9651503.1"/>
    <property type="molecule type" value="Genomic_DNA"/>
</dbReference>
<reference evidence="1" key="1">
    <citation type="submission" date="2023-07" db="EMBL/GenBank/DDBJ databases">
        <title>Sorghum-associated microbial communities from plants grown in Nebraska, USA.</title>
        <authorList>
            <person name="Schachtman D."/>
        </authorList>
    </citation>
    <scope>NUCLEOTIDE SEQUENCE</scope>
    <source>
        <strain evidence="1">DS1061</strain>
    </source>
</reference>
<gene>
    <name evidence="1" type="ORF">J2793_006978</name>
</gene>
<dbReference type="AlphaFoldDB" id="A0AB73INB6"/>
<dbReference type="Gene3D" id="3.40.50.1820">
    <property type="entry name" value="alpha/beta hydrolase"/>
    <property type="match status" value="1"/>
</dbReference>
<name>A0AB73INB6_9BURK</name>
<protein>
    <submittedName>
        <fullName evidence="1">Acetyl esterase/lipase</fullName>
    </submittedName>
</protein>
<comment type="caution">
    <text evidence="1">The sequence shown here is derived from an EMBL/GenBank/DDBJ whole genome shotgun (WGS) entry which is preliminary data.</text>
</comment>
<organism evidence="1 2">
    <name type="scientific">Paraburkholderia caledonica</name>
    <dbReference type="NCBI Taxonomy" id="134536"/>
    <lineage>
        <taxon>Bacteria</taxon>
        <taxon>Pseudomonadati</taxon>
        <taxon>Pseudomonadota</taxon>
        <taxon>Betaproteobacteria</taxon>
        <taxon>Burkholderiales</taxon>
        <taxon>Burkholderiaceae</taxon>
        <taxon>Paraburkholderia</taxon>
    </lineage>
</organism>
<dbReference type="Proteomes" id="UP001229486">
    <property type="component" value="Unassembled WGS sequence"/>
</dbReference>
<accession>A0AB73INB6</accession>
<dbReference type="InterPro" id="IPR029058">
    <property type="entry name" value="AB_hydrolase_fold"/>
</dbReference>
<evidence type="ECO:0000313" key="2">
    <source>
        <dbReference type="Proteomes" id="UP001229486"/>
    </source>
</evidence>
<proteinExistence type="predicted"/>